<reference evidence="6" key="1">
    <citation type="submission" date="2023-10" db="EMBL/GenBank/DDBJ databases">
        <title>Genome sequence of Blautia coccoides DSM 935.</title>
        <authorList>
            <person name="Boeer T."/>
            <person name="Bengelsdorf F.R."/>
            <person name="Daniel R."/>
            <person name="Poehlein A."/>
        </authorList>
    </citation>
    <scope>NUCLEOTIDE SEQUENCE [LARGE SCALE GENOMIC DNA]</scope>
    <source>
        <strain evidence="6">DSM 935</strain>
    </source>
</reference>
<dbReference type="Proteomes" id="UP001325248">
    <property type="component" value="Chromosome"/>
</dbReference>
<dbReference type="InterPro" id="IPR010998">
    <property type="entry name" value="Integrase_recombinase_N"/>
</dbReference>
<dbReference type="Gene3D" id="1.10.443.10">
    <property type="entry name" value="Intergrase catalytic core"/>
    <property type="match status" value="1"/>
</dbReference>
<dbReference type="PANTHER" id="PTHR30349">
    <property type="entry name" value="PHAGE INTEGRASE-RELATED"/>
    <property type="match status" value="1"/>
</dbReference>
<evidence type="ECO:0000256" key="3">
    <source>
        <dbReference type="PROSITE-ProRule" id="PRU01248"/>
    </source>
</evidence>
<dbReference type="PANTHER" id="PTHR30349:SF89">
    <property type="entry name" value="INTEGRASE_RECOMBINASE"/>
    <property type="match status" value="1"/>
</dbReference>
<dbReference type="Gene3D" id="1.10.150.130">
    <property type="match status" value="1"/>
</dbReference>
<organism evidence="6 7">
    <name type="scientific">Blautia producta</name>
    <dbReference type="NCBI Taxonomy" id="33035"/>
    <lineage>
        <taxon>Bacteria</taxon>
        <taxon>Bacillati</taxon>
        <taxon>Bacillota</taxon>
        <taxon>Clostridia</taxon>
        <taxon>Lachnospirales</taxon>
        <taxon>Lachnospiraceae</taxon>
        <taxon>Blautia</taxon>
    </lineage>
</organism>
<keyword evidence="7" id="KW-1185">Reference proteome</keyword>
<gene>
    <name evidence="6" type="primary">xerC_1</name>
    <name evidence="6" type="ORF">BLCOC_03050</name>
</gene>
<evidence type="ECO:0000256" key="1">
    <source>
        <dbReference type="ARBA" id="ARBA00023125"/>
    </source>
</evidence>
<feature type="domain" description="Core-binding (CB)" evidence="5">
    <location>
        <begin position="1"/>
        <end position="82"/>
    </location>
</feature>
<accession>A0ABZ0U438</accession>
<keyword evidence="1 3" id="KW-0238">DNA-binding</keyword>
<dbReference type="InterPro" id="IPR050090">
    <property type="entry name" value="Tyrosine_recombinase_XerCD"/>
</dbReference>
<evidence type="ECO:0000313" key="7">
    <source>
        <dbReference type="Proteomes" id="UP001325248"/>
    </source>
</evidence>
<evidence type="ECO:0000256" key="2">
    <source>
        <dbReference type="ARBA" id="ARBA00023172"/>
    </source>
</evidence>
<feature type="domain" description="Tyr recombinase" evidence="4">
    <location>
        <begin position="100"/>
        <end position="274"/>
    </location>
</feature>
<dbReference type="EMBL" id="CP136422">
    <property type="protein sequence ID" value="WPX71981.1"/>
    <property type="molecule type" value="Genomic_DNA"/>
</dbReference>
<dbReference type="InterPro" id="IPR002104">
    <property type="entry name" value="Integrase_catalytic"/>
</dbReference>
<evidence type="ECO:0000313" key="6">
    <source>
        <dbReference type="EMBL" id="WPX71981.1"/>
    </source>
</evidence>
<dbReference type="InterPro" id="IPR044068">
    <property type="entry name" value="CB"/>
</dbReference>
<dbReference type="PROSITE" id="PS51900">
    <property type="entry name" value="CB"/>
    <property type="match status" value="1"/>
</dbReference>
<keyword evidence="2" id="KW-0233">DNA recombination</keyword>
<dbReference type="InterPro" id="IPR011010">
    <property type="entry name" value="DNA_brk_join_enz"/>
</dbReference>
<dbReference type="Pfam" id="PF00589">
    <property type="entry name" value="Phage_integrase"/>
    <property type="match status" value="1"/>
</dbReference>
<sequence length="288" mass="33370">MEHENAYKVYKFADYLFEQEKAEATVKKYTTDILTFYKFLGAEREIDKTGLLRYKDWLRENYAVNSANSMIVALNCYLDFCGIPELKIKGFRVQRQMFLQQNKKMELWEYNQMVKTAKSSGKIQLSLILQSICATGIRISELRFFTVENLKKGRILIDNKGKIRTVLLPEQLKKRLLYFAVVTSNIKSGPVFITRSGKIKDRSNIWREMKELAEEANVSHQKVFPHNLRHLFARTFYKATKNLAALADLLGHSSLEVTRIYTTDSASEFQNIIDSLGLTESLTEAIYT</sequence>
<name>A0ABZ0U438_9FIRM</name>
<dbReference type="PROSITE" id="PS51898">
    <property type="entry name" value="TYR_RECOMBINASE"/>
    <property type="match status" value="1"/>
</dbReference>
<dbReference type="InterPro" id="IPR013762">
    <property type="entry name" value="Integrase-like_cat_sf"/>
</dbReference>
<evidence type="ECO:0000259" key="4">
    <source>
        <dbReference type="PROSITE" id="PS51898"/>
    </source>
</evidence>
<protein>
    <submittedName>
        <fullName evidence="6">Tyrosine recombinase XerC</fullName>
    </submittedName>
</protein>
<dbReference type="SUPFAM" id="SSF56349">
    <property type="entry name" value="DNA breaking-rejoining enzymes"/>
    <property type="match status" value="1"/>
</dbReference>
<evidence type="ECO:0000259" key="5">
    <source>
        <dbReference type="PROSITE" id="PS51900"/>
    </source>
</evidence>
<proteinExistence type="predicted"/>